<dbReference type="AlphaFoldDB" id="A0A1I1RJQ8"/>
<dbReference type="RefSeq" id="WP_175541520.1">
    <property type="nucleotide sequence ID" value="NZ_FOLM01000013.1"/>
</dbReference>
<keyword evidence="2" id="KW-1185">Reference proteome</keyword>
<organism evidence="1 2">
    <name type="scientific">Streptomyces aidingensis</name>
    <dbReference type="NCBI Taxonomy" id="910347"/>
    <lineage>
        <taxon>Bacteria</taxon>
        <taxon>Bacillati</taxon>
        <taxon>Actinomycetota</taxon>
        <taxon>Actinomycetes</taxon>
        <taxon>Kitasatosporales</taxon>
        <taxon>Streptomycetaceae</taxon>
        <taxon>Streptomyces</taxon>
    </lineage>
</organism>
<dbReference type="EMBL" id="FOLM01000013">
    <property type="protein sequence ID" value="SFD34362.1"/>
    <property type="molecule type" value="Genomic_DNA"/>
</dbReference>
<proteinExistence type="predicted"/>
<name>A0A1I1RJQ8_9ACTN</name>
<dbReference type="Proteomes" id="UP000199207">
    <property type="component" value="Unassembled WGS sequence"/>
</dbReference>
<accession>A0A1I1RJQ8</accession>
<dbReference type="STRING" id="910347.SAMN05421773_113131"/>
<evidence type="ECO:0000313" key="2">
    <source>
        <dbReference type="Proteomes" id="UP000199207"/>
    </source>
</evidence>
<sequence length="58" mass="6289">MTAAHVSLATLAGRARCARVLDHARTCIACRDLPDVLCPAAVRLLAAHRRQSADPRNR</sequence>
<reference evidence="1 2" key="1">
    <citation type="submission" date="2016-10" db="EMBL/GenBank/DDBJ databases">
        <authorList>
            <person name="de Groot N.N."/>
        </authorList>
    </citation>
    <scope>NUCLEOTIDE SEQUENCE [LARGE SCALE GENOMIC DNA]</scope>
    <source>
        <strain evidence="1 2">CGMCC 4.5739</strain>
    </source>
</reference>
<evidence type="ECO:0000313" key="1">
    <source>
        <dbReference type="EMBL" id="SFD34362.1"/>
    </source>
</evidence>
<gene>
    <name evidence="1" type="ORF">SAMN05421773_113131</name>
</gene>
<protein>
    <submittedName>
        <fullName evidence="1">Uncharacterized protein</fullName>
    </submittedName>
</protein>